<dbReference type="Pfam" id="PF01520">
    <property type="entry name" value="Amidase_3"/>
    <property type="match status" value="1"/>
</dbReference>
<reference evidence="5 6" key="1">
    <citation type="journal article" date="2016" name="Nat. Commun.">
        <title>Thousands of microbial genomes shed light on interconnected biogeochemical processes in an aquifer system.</title>
        <authorList>
            <person name="Anantharaman K."/>
            <person name="Brown C.T."/>
            <person name="Hug L.A."/>
            <person name="Sharon I."/>
            <person name="Castelle C.J."/>
            <person name="Probst A.J."/>
            <person name="Thomas B.C."/>
            <person name="Singh A."/>
            <person name="Wilkins M.J."/>
            <person name="Karaoz U."/>
            <person name="Brodie E.L."/>
            <person name="Williams K.H."/>
            <person name="Hubbard S.S."/>
            <person name="Banfield J.F."/>
        </authorList>
    </citation>
    <scope>NUCLEOTIDE SEQUENCE [LARGE SCALE GENOMIC DNA]</scope>
</reference>
<dbReference type="AlphaFoldDB" id="A0A1F4Z475"/>
<evidence type="ECO:0000259" key="4">
    <source>
        <dbReference type="SMART" id="SM00646"/>
    </source>
</evidence>
<evidence type="ECO:0000256" key="3">
    <source>
        <dbReference type="SAM" id="Phobius"/>
    </source>
</evidence>
<dbReference type="GO" id="GO:0008745">
    <property type="term" value="F:N-acetylmuramoyl-L-alanine amidase activity"/>
    <property type="evidence" value="ECO:0007669"/>
    <property type="project" value="InterPro"/>
</dbReference>
<dbReference type="InterPro" id="IPR050695">
    <property type="entry name" value="N-acetylmuramoyl_amidase_3"/>
</dbReference>
<evidence type="ECO:0000313" key="5">
    <source>
        <dbReference type="EMBL" id="OGD01065.1"/>
    </source>
</evidence>
<feature type="domain" description="MurNAc-LAA" evidence="4">
    <location>
        <begin position="127"/>
        <end position="244"/>
    </location>
</feature>
<feature type="region of interest" description="Disordered" evidence="2">
    <location>
        <begin position="76"/>
        <end position="95"/>
    </location>
</feature>
<protein>
    <recommendedName>
        <fullName evidence="4">MurNAc-LAA domain-containing protein</fullName>
    </recommendedName>
</protein>
<feature type="transmembrane region" description="Helical" evidence="3">
    <location>
        <begin position="6"/>
        <end position="24"/>
    </location>
</feature>
<keyword evidence="3" id="KW-1133">Transmembrane helix</keyword>
<dbReference type="EMBL" id="MEXM01000022">
    <property type="protein sequence ID" value="OGD01065.1"/>
    <property type="molecule type" value="Genomic_DNA"/>
</dbReference>
<evidence type="ECO:0000256" key="2">
    <source>
        <dbReference type="SAM" id="MobiDB-lite"/>
    </source>
</evidence>
<dbReference type="GO" id="GO:0009253">
    <property type="term" value="P:peptidoglycan catabolic process"/>
    <property type="evidence" value="ECO:0007669"/>
    <property type="project" value="InterPro"/>
</dbReference>
<accession>A0A1F4Z475</accession>
<name>A0A1F4Z475_9BACT</name>
<dbReference type="InterPro" id="IPR002508">
    <property type="entry name" value="MurNAc-LAA_cat"/>
</dbReference>
<dbReference type="SMART" id="SM00646">
    <property type="entry name" value="Ami_3"/>
    <property type="match status" value="1"/>
</dbReference>
<gene>
    <name evidence="5" type="ORF">A2972_03075</name>
</gene>
<evidence type="ECO:0000256" key="1">
    <source>
        <dbReference type="ARBA" id="ARBA00022801"/>
    </source>
</evidence>
<sequence length="253" mass="28008">MAFPAMRIFPVILAVIITAAFFWMRDLAKTSGAPPYGMAEEEVPKAEPFSWLSDWKRPDGPARVALQAGHWKAQEAPDELERLRTNTGSSGGGKSEWEVNLEISRLVSEILQKRGVTTEILPATVPPEYLADVFVAVHADGSTDKSVSGFKIASPWRDWTGKAPDLADKIEAAYQLATGMKIDPNISRNMRGYYAFAFWRYNHAVHPMTTSVILETGFLTNAADRKTIVQNPQKSAQGLAEGILNYLEAQRLL</sequence>
<dbReference type="SUPFAM" id="SSF53187">
    <property type="entry name" value="Zn-dependent exopeptidases"/>
    <property type="match status" value="1"/>
</dbReference>
<comment type="caution">
    <text evidence="5">The sequence shown here is derived from an EMBL/GenBank/DDBJ whole genome shotgun (WGS) entry which is preliminary data.</text>
</comment>
<dbReference type="CDD" id="cd02696">
    <property type="entry name" value="MurNAc-LAA"/>
    <property type="match status" value="1"/>
</dbReference>
<keyword evidence="1" id="KW-0378">Hydrolase</keyword>
<organism evidence="5 6">
    <name type="scientific">Candidatus Amesbacteria bacterium RIFCSPLOWO2_01_FULL_47_33</name>
    <dbReference type="NCBI Taxonomy" id="1797258"/>
    <lineage>
        <taxon>Bacteria</taxon>
        <taxon>Candidatus Amesiibacteriota</taxon>
    </lineage>
</organism>
<keyword evidence="3" id="KW-0472">Membrane</keyword>
<dbReference type="GO" id="GO:0030288">
    <property type="term" value="C:outer membrane-bounded periplasmic space"/>
    <property type="evidence" value="ECO:0007669"/>
    <property type="project" value="TreeGrafter"/>
</dbReference>
<evidence type="ECO:0000313" key="6">
    <source>
        <dbReference type="Proteomes" id="UP000176822"/>
    </source>
</evidence>
<proteinExistence type="predicted"/>
<dbReference type="PANTHER" id="PTHR30404">
    <property type="entry name" value="N-ACETYLMURAMOYL-L-ALANINE AMIDASE"/>
    <property type="match status" value="1"/>
</dbReference>
<keyword evidence="3" id="KW-0812">Transmembrane</keyword>
<dbReference type="Proteomes" id="UP000176822">
    <property type="component" value="Unassembled WGS sequence"/>
</dbReference>
<dbReference type="PANTHER" id="PTHR30404:SF0">
    <property type="entry name" value="N-ACETYLMURAMOYL-L-ALANINE AMIDASE AMIC"/>
    <property type="match status" value="1"/>
</dbReference>
<dbReference type="Gene3D" id="3.40.630.40">
    <property type="entry name" value="Zn-dependent exopeptidases"/>
    <property type="match status" value="1"/>
</dbReference>